<dbReference type="SUPFAM" id="SSF48371">
    <property type="entry name" value="ARM repeat"/>
    <property type="match status" value="1"/>
</dbReference>
<feature type="domain" description="Nucleolar 27S pre-rRNA processing Urb2/Npa2 C-terminal" evidence="1">
    <location>
        <begin position="1170"/>
        <end position="1376"/>
    </location>
</feature>
<reference evidence="2 3" key="1">
    <citation type="journal article" date="2008" name="Genome Biol.">
        <title>The genome sequence of the model ascomycete fungus Podospora anserina.</title>
        <authorList>
            <person name="Espagne E."/>
            <person name="Lespinet O."/>
            <person name="Malagnac F."/>
            <person name="Da Silva C."/>
            <person name="Jaillon O."/>
            <person name="Porcel B.M."/>
            <person name="Couloux A."/>
            <person name="Aury J.-M."/>
            <person name="Segurens B."/>
            <person name="Poulain J."/>
            <person name="Anthouard V."/>
            <person name="Grossetete S."/>
            <person name="Khalili H."/>
            <person name="Coppin E."/>
            <person name="Dequard-Chablat M."/>
            <person name="Picard M."/>
            <person name="Contamine V."/>
            <person name="Arnaise S."/>
            <person name="Bourdais A."/>
            <person name="Berteaux-Lecellier V."/>
            <person name="Gautheret D."/>
            <person name="de Vries R.P."/>
            <person name="Battaglia E."/>
            <person name="Coutinho P.M."/>
            <person name="Danchin E.G.J."/>
            <person name="Henrissat B."/>
            <person name="El Khoury R."/>
            <person name="Sainsard-Chanet A."/>
            <person name="Boivin A."/>
            <person name="Pinan-Lucarre B."/>
            <person name="Sellem C.H."/>
            <person name="Debuchy R."/>
            <person name="Wincker P."/>
            <person name="Weissenbach J."/>
            <person name="Silar P."/>
        </authorList>
    </citation>
    <scope>NUCLEOTIDE SEQUENCE [LARGE SCALE GENOMIC DNA]</scope>
    <source>
        <strain evidence="3">S / ATCC MYA-4624 / DSM 980 / FGSC 10383</strain>
    </source>
</reference>
<reference evidence="3" key="2">
    <citation type="journal article" date="2014" name="Genetics">
        <title>Maintaining two mating types: Structure of the mating type locus and its role in heterokaryosis in Podospora anserina.</title>
        <authorList>
            <person name="Grognet P."/>
            <person name="Bidard F."/>
            <person name="Kuchly C."/>
            <person name="Tong L.C.H."/>
            <person name="Coppin E."/>
            <person name="Benkhali J.A."/>
            <person name="Couloux A."/>
            <person name="Wincker P."/>
            <person name="Debuchy R."/>
            <person name="Silar P."/>
        </authorList>
    </citation>
    <scope>GENOME REANNOTATION</scope>
    <source>
        <strain evidence="3">S / ATCC MYA-4624 / DSM 980 / FGSC 10383</strain>
    </source>
</reference>
<dbReference type="InParanoid" id="A0A090CT50"/>
<evidence type="ECO:0000313" key="3">
    <source>
        <dbReference type="Proteomes" id="UP000001197"/>
    </source>
</evidence>
<dbReference type="InterPro" id="IPR016024">
    <property type="entry name" value="ARM-type_fold"/>
</dbReference>
<dbReference type="GO" id="GO:0005730">
    <property type="term" value="C:nucleolus"/>
    <property type="evidence" value="ECO:0007669"/>
    <property type="project" value="TreeGrafter"/>
</dbReference>
<evidence type="ECO:0000313" key="2">
    <source>
        <dbReference type="EMBL" id="CDP32296.1"/>
    </source>
</evidence>
<accession>A0A090CT50</accession>
<dbReference type="GO" id="GO:0042254">
    <property type="term" value="P:ribosome biogenesis"/>
    <property type="evidence" value="ECO:0007669"/>
    <property type="project" value="TreeGrafter"/>
</dbReference>
<name>A0A090CT50_PODAN</name>
<sequence>MKGQAMVGFYNSQCSKAQPRVTIAKTGEAALIRAVQAFNKDTNIETLPERLENIWDILSEHHGGNFHAAEEMLSRSLLKQMVGKTENAERVRRYSRTWDVLGAVFQRTPLFSLAKSLADWKFIGILQQTLSELRDIAVDAGFRLDEIEDVEMTDAPGPGSPSPSRKRKRIETLVFDIVAQRTTSGCLLAAKALLEALRILLARCETKLNDGPPTHRMGAEHVKSLFSLSATDAAEILGPILDLCIAAHTCLDDASYREVSSWLSTLSSIWALHLQGPGDALEVAARLTSSATLLLGMLTDATYLGSRKIQSPTEERWAKDLRRFLSRNLMLPARAAFLNRNDRSVLQRAVEACSAGPPPRFMRRPSSSSLTFPVIFDLVGQSPREFGGNTSIKDYETWVQAVFDTMFTTSKTIPHLKGQVESEGKSAMRRVLEVATYRDEALSAESLRQVCKEFALGERKDDWDILLSIVKLNPDAFLLSEDGKELLDQILEKTKGSDSLTDEDREVAVEFIALLAEGYAQARDLSSFVKTWLHYLDSPKSEGKLDPLWAQEELAGTVASLVQSSLNANQLAELVAWLSEQEASAARVFLLEALSRGVAREEFIDAANMKIFDAIMAQKVSKKDAPLISACRWSDAARTLAEGTLEEAGRVWSRVGSHLKKTLKKSGVDGEDTFAAFECCVAAWLSNYLEGADEEETSKLVCSFLGKLEEDASSESRRRYISWILEEEPRLVSMVVDKTGKVPGIILSLVKPTPGDDSAGLRHAATVGKVLLKECDTGNQKLTDTLIDTVIKVIKESEAGTFQPSTKDAVLFLLNAPMETLSRSQREATMKTLTSHVPRTSNKAGPLGVDYWEPVLSLMVKLMNEPTFYEGMSFSHLETVGAVLVSTTGDDAEAQRLFSLLYDLAVLTIRQMASGNLDSREKTYLSDAKAVLQEKAADGDTVVRLVLLRAFLATVQESKTAPRLEKAGLDFSGLGDDLFQMASSVATAGKWRGKKLLALLFALSALDSMGRDSVKQAVASAVKPLVKTSDKLVDEGIQAGWSIRMFLADHFLESLESPFQIELDMEISETGEVIKSAIEVPVLRKYVDAVVRHADEPIKLQYLKDLLLTNPPSRNELLGRLLIIDQLIHHLKGSKPSSSSSEFDLPQAHAILTKSLPALTTLPHIIQTTKTILFLLDQSTMKQFNIDLTLSRVSLLANSSSFQTLLASQPQLYLPLCSLLEVVIKRHRHRLEGHFHIVLSPFQDLLRLLLSKCDSSPQWEKNAQRFSRLLTLICEPTAATTAQTNHTVLESEKDRAKRYAGQYMYLVLMQYIKCQLEYVAPPHAIKEVLEKEGMYAIIRITSQEGLKIMSEGMDGGGRVVLKELWRRWERFGKWTGV</sequence>
<dbReference type="PANTHER" id="PTHR15682">
    <property type="entry name" value="UNHEALTHY RIBOSOME BIOGENESIS PROTEIN 2 HOMOLOG"/>
    <property type="match status" value="1"/>
</dbReference>
<organism evidence="2 3">
    <name type="scientific">Podospora anserina (strain S / ATCC MYA-4624 / DSM 980 / FGSC 10383)</name>
    <name type="common">Pleurage anserina</name>
    <dbReference type="NCBI Taxonomy" id="515849"/>
    <lineage>
        <taxon>Eukaryota</taxon>
        <taxon>Fungi</taxon>
        <taxon>Dikarya</taxon>
        <taxon>Ascomycota</taxon>
        <taxon>Pezizomycotina</taxon>
        <taxon>Sordariomycetes</taxon>
        <taxon>Sordariomycetidae</taxon>
        <taxon>Sordariales</taxon>
        <taxon>Podosporaceae</taxon>
        <taxon>Podospora</taxon>
        <taxon>Podospora anserina</taxon>
    </lineage>
</organism>
<dbReference type="InterPro" id="IPR018849">
    <property type="entry name" value="Urb2/Npa2_C"/>
</dbReference>
<dbReference type="eggNOG" id="ENOG502QTEB">
    <property type="taxonomic scope" value="Eukaryota"/>
</dbReference>
<dbReference type="Pfam" id="PF10441">
    <property type="entry name" value="Urb2"/>
    <property type="match status" value="1"/>
</dbReference>
<dbReference type="STRING" id="515849.A0A090CT50"/>
<dbReference type="EMBL" id="FO904942">
    <property type="protein sequence ID" value="CDP32296.1"/>
    <property type="molecule type" value="Genomic_DNA"/>
</dbReference>
<dbReference type="PANTHER" id="PTHR15682:SF2">
    <property type="entry name" value="UNHEALTHY RIBOSOME BIOGENESIS PROTEIN 2 HOMOLOG"/>
    <property type="match status" value="1"/>
</dbReference>
<proteinExistence type="predicted"/>
<evidence type="ECO:0000259" key="1">
    <source>
        <dbReference type="Pfam" id="PF10441"/>
    </source>
</evidence>
<protein>
    <recommendedName>
        <fullName evidence="1">Nucleolar 27S pre-rRNA processing Urb2/Npa2 C-terminal domain-containing protein</fullName>
    </recommendedName>
</protein>
<keyword evidence="3" id="KW-1185">Reference proteome</keyword>
<dbReference type="Proteomes" id="UP000001197">
    <property type="component" value="Chromosome 7"/>
</dbReference>
<dbReference type="InterPro" id="IPR052609">
    <property type="entry name" value="Ribosome_Biogenesis_Reg"/>
</dbReference>